<evidence type="ECO:0000256" key="1">
    <source>
        <dbReference type="ARBA" id="ARBA00004123"/>
    </source>
</evidence>
<feature type="compositionally biased region" description="Basic residues" evidence="6">
    <location>
        <begin position="1"/>
        <end position="12"/>
    </location>
</feature>
<gene>
    <name evidence="7" type="ORF">MAR_025796</name>
</gene>
<comment type="subcellular location">
    <subcellularLocation>
        <location evidence="1">Nucleus</location>
    </subcellularLocation>
</comment>
<feature type="compositionally biased region" description="Polar residues" evidence="6">
    <location>
        <begin position="436"/>
        <end position="463"/>
    </location>
</feature>
<dbReference type="SUPFAM" id="SSF101082">
    <property type="entry name" value="Typo IV secretion system protein TraC"/>
    <property type="match status" value="1"/>
</dbReference>
<feature type="region of interest" description="Disordered" evidence="6">
    <location>
        <begin position="423"/>
        <end position="463"/>
    </location>
</feature>
<reference evidence="7" key="1">
    <citation type="submission" date="2022-11" db="EMBL/GenBank/DDBJ databases">
        <title>Centuries of genome instability and evolution in soft-shell clam transmissible cancer (bioRxiv).</title>
        <authorList>
            <person name="Hart S.F.M."/>
            <person name="Yonemitsu M.A."/>
            <person name="Giersch R.M."/>
            <person name="Beal B.F."/>
            <person name="Arriagada G."/>
            <person name="Davis B.W."/>
            <person name="Ostrander E.A."/>
            <person name="Goff S.P."/>
            <person name="Metzger M.J."/>
        </authorList>
    </citation>
    <scope>NUCLEOTIDE SEQUENCE</scope>
    <source>
        <strain evidence="7">MELC-2E11</strain>
        <tissue evidence="7">Siphon/mantle</tissue>
    </source>
</reference>
<accession>A0ABY7ESB9</accession>
<dbReference type="PANTHER" id="PTHR22881">
    <property type="entry name" value="BROMODOMAIN CONTAINING PROTEIN"/>
    <property type="match status" value="1"/>
</dbReference>
<keyword evidence="4" id="KW-0539">Nucleus</keyword>
<dbReference type="InterPro" id="IPR021900">
    <property type="entry name" value="DUF3512"/>
</dbReference>
<feature type="coiled-coil region" evidence="5">
    <location>
        <begin position="329"/>
        <end position="379"/>
    </location>
</feature>
<feature type="region of interest" description="Disordered" evidence="6">
    <location>
        <begin position="1"/>
        <end position="142"/>
    </location>
</feature>
<dbReference type="Pfam" id="PF12024">
    <property type="entry name" value="DUF3512"/>
    <property type="match status" value="1"/>
</dbReference>
<feature type="compositionally biased region" description="Basic and acidic residues" evidence="6">
    <location>
        <begin position="129"/>
        <end position="142"/>
    </location>
</feature>
<evidence type="ECO:0000256" key="4">
    <source>
        <dbReference type="ARBA" id="ARBA00023242"/>
    </source>
</evidence>
<proteinExistence type="predicted"/>
<feature type="compositionally biased region" description="Basic residues" evidence="6">
    <location>
        <begin position="58"/>
        <end position="73"/>
    </location>
</feature>
<evidence type="ECO:0000313" key="8">
    <source>
        <dbReference type="Proteomes" id="UP001164746"/>
    </source>
</evidence>
<feature type="compositionally biased region" description="Basic and acidic residues" evidence="6">
    <location>
        <begin position="74"/>
        <end position="83"/>
    </location>
</feature>
<dbReference type="Proteomes" id="UP001164746">
    <property type="component" value="Chromosome 8"/>
</dbReference>
<sequence length="483" mass="53752">MGKKHKLKKHKDRGYDEDYDDEPQESEERESLKIVLKVGGAQEQSDVAYTSSGYEEKKHKHKKKKKKKDKDRHRHEDDSIKGEGEEDYSVSQGEDLDDDVPMEPARKRLLLDLDEGSNSSQDLPVPRRSVRETAGEVPREDEKGEKLLSMRRSLGFMSSMTMEELGINQEDTTGAVVEELNAKEKEYEITLSFLRKRDDGTTSLTVLNTDNDGIVGENERIISLGALTGKLTTGTGSIAGFKEDKRNRASQISYLTYGPFSSHAPTYDTSFANISKEESDLLLSTYGDEAGLQYSQSVQKFVEDAEEDCTKIVDRLLDVLTKGQHTATMQQIKERMSEVQGLTDEVESQENTAKSADVNSEIQDRLNKTAELLKDLQASQHEPEKVTTELTGLAKEALPQDIASLRGIRKAMGISVESVIGTDESQPIEIEDQDDASQPGSAIDTTQETDQSETLFQNGSATGSQYIDNEMLMETDGTVIDNL</sequence>
<dbReference type="InterPro" id="IPR051831">
    <property type="entry name" value="Bromodomain_contain_prot"/>
</dbReference>
<dbReference type="PANTHER" id="PTHR22881:SF27">
    <property type="entry name" value="BROMODOMAIN CONTAINING 7_9"/>
    <property type="match status" value="1"/>
</dbReference>
<keyword evidence="5" id="KW-0175">Coiled coil</keyword>
<name>A0ABY7ESB9_MYAAR</name>
<protein>
    <submittedName>
        <fullName evidence="7">BRD7-like protein</fullName>
    </submittedName>
</protein>
<keyword evidence="3" id="KW-0804">Transcription</keyword>
<feature type="compositionally biased region" description="Polar residues" evidence="6">
    <location>
        <begin position="42"/>
        <end position="53"/>
    </location>
</feature>
<evidence type="ECO:0000313" key="7">
    <source>
        <dbReference type="EMBL" id="WAR11616.1"/>
    </source>
</evidence>
<feature type="compositionally biased region" description="Acidic residues" evidence="6">
    <location>
        <begin position="15"/>
        <end position="28"/>
    </location>
</feature>
<evidence type="ECO:0000256" key="2">
    <source>
        <dbReference type="ARBA" id="ARBA00023015"/>
    </source>
</evidence>
<keyword evidence="2" id="KW-0805">Transcription regulation</keyword>
<keyword evidence="8" id="KW-1185">Reference proteome</keyword>
<feature type="compositionally biased region" description="Acidic residues" evidence="6">
    <location>
        <begin position="84"/>
        <end position="101"/>
    </location>
</feature>
<evidence type="ECO:0000256" key="6">
    <source>
        <dbReference type="SAM" id="MobiDB-lite"/>
    </source>
</evidence>
<evidence type="ECO:0000256" key="5">
    <source>
        <dbReference type="SAM" id="Coils"/>
    </source>
</evidence>
<evidence type="ECO:0000256" key="3">
    <source>
        <dbReference type="ARBA" id="ARBA00023163"/>
    </source>
</evidence>
<dbReference type="EMBL" id="CP111019">
    <property type="protein sequence ID" value="WAR11616.1"/>
    <property type="molecule type" value="Genomic_DNA"/>
</dbReference>
<organism evidence="7 8">
    <name type="scientific">Mya arenaria</name>
    <name type="common">Soft-shell clam</name>
    <dbReference type="NCBI Taxonomy" id="6604"/>
    <lineage>
        <taxon>Eukaryota</taxon>
        <taxon>Metazoa</taxon>
        <taxon>Spiralia</taxon>
        <taxon>Lophotrochozoa</taxon>
        <taxon>Mollusca</taxon>
        <taxon>Bivalvia</taxon>
        <taxon>Autobranchia</taxon>
        <taxon>Heteroconchia</taxon>
        <taxon>Euheterodonta</taxon>
        <taxon>Imparidentia</taxon>
        <taxon>Neoheterodontei</taxon>
        <taxon>Myida</taxon>
        <taxon>Myoidea</taxon>
        <taxon>Myidae</taxon>
        <taxon>Mya</taxon>
    </lineage>
</organism>